<sequence>MMPITLLRPGETGVVKRIGGAADTRRFLANLGFVDGSQVRVVSELCGNMIIHIKDSRVAVNKEMAKHIMV</sequence>
<dbReference type="PANTHER" id="PTHR43151">
    <property type="entry name" value="FEOA FAMILY PROTEIN"/>
    <property type="match status" value="1"/>
</dbReference>
<feature type="domain" description="Ferrous iron transporter FeoA-like" evidence="2">
    <location>
        <begin position="2"/>
        <end position="70"/>
    </location>
</feature>
<dbReference type="EMBL" id="JAOQJF010000005">
    <property type="protein sequence ID" value="MCU6799020.1"/>
    <property type="molecule type" value="Genomic_DNA"/>
</dbReference>
<dbReference type="RefSeq" id="WP_158357694.1">
    <property type="nucleotide sequence ID" value="NZ_JAOQJF010000005.1"/>
</dbReference>
<name>A0ABT2UWK0_9FIRM</name>
<dbReference type="SUPFAM" id="SSF50037">
    <property type="entry name" value="C-terminal domain of transcriptional repressors"/>
    <property type="match status" value="1"/>
</dbReference>
<dbReference type="InterPro" id="IPR053184">
    <property type="entry name" value="FeoA-like"/>
</dbReference>
<keyword evidence="4" id="KW-1185">Reference proteome</keyword>
<evidence type="ECO:0000259" key="2">
    <source>
        <dbReference type="SMART" id="SM00899"/>
    </source>
</evidence>
<evidence type="ECO:0000313" key="3">
    <source>
        <dbReference type="EMBL" id="MCU6799020.1"/>
    </source>
</evidence>
<dbReference type="InterPro" id="IPR038157">
    <property type="entry name" value="FeoA_core_dom"/>
</dbReference>
<proteinExistence type="predicted"/>
<dbReference type="Proteomes" id="UP001652395">
    <property type="component" value="Unassembled WGS sequence"/>
</dbReference>
<dbReference type="PANTHER" id="PTHR43151:SF1">
    <property type="entry name" value="SSR2333 PROTEIN"/>
    <property type="match status" value="1"/>
</dbReference>
<protein>
    <submittedName>
        <fullName evidence="3">Ferrous iron transport protein A</fullName>
    </submittedName>
</protein>
<dbReference type="SMART" id="SM00899">
    <property type="entry name" value="FeoA"/>
    <property type="match status" value="1"/>
</dbReference>
<reference evidence="3 4" key="1">
    <citation type="journal article" date="2021" name="ISME Commun">
        <title>Automated analysis of genomic sequences facilitates high-throughput and comprehensive description of bacteria.</title>
        <authorList>
            <person name="Hitch T.C.A."/>
        </authorList>
    </citation>
    <scope>NUCLEOTIDE SEQUENCE [LARGE SCALE GENOMIC DNA]</scope>
    <source>
        <strain evidence="4">f_CCE</strain>
    </source>
</reference>
<evidence type="ECO:0000256" key="1">
    <source>
        <dbReference type="ARBA" id="ARBA00023004"/>
    </source>
</evidence>
<keyword evidence="1" id="KW-0408">Iron</keyword>
<evidence type="ECO:0000313" key="4">
    <source>
        <dbReference type="Proteomes" id="UP001652395"/>
    </source>
</evidence>
<organism evidence="3 4">
    <name type="scientific">Alitiscatomonas aceti</name>
    <dbReference type="NCBI Taxonomy" id="2981724"/>
    <lineage>
        <taxon>Bacteria</taxon>
        <taxon>Bacillati</taxon>
        <taxon>Bacillota</taxon>
        <taxon>Clostridia</taxon>
        <taxon>Lachnospirales</taxon>
        <taxon>Lachnospiraceae</taxon>
        <taxon>Alitiscatomonas</taxon>
    </lineage>
</organism>
<comment type="caution">
    <text evidence="3">The sequence shown here is derived from an EMBL/GenBank/DDBJ whole genome shotgun (WGS) entry which is preliminary data.</text>
</comment>
<dbReference type="InterPro" id="IPR008988">
    <property type="entry name" value="Transcriptional_repressor_C"/>
</dbReference>
<dbReference type="InterPro" id="IPR007167">
    <property type="entry name" value="Fe-transptr_FeoA-like"/>
</dbReference>
<dbReference type="Pfam" id="PF04023">
    <property type="entry name" value="FeoA"/>
    <property type="match status" value="1"/>
</dbReference>
<dbReference type="Gene3D" id="2.30.30.90">
    <property type="match status" value="1"/>
</dbReference>
<gene>
    <name evidence="3" type="ORF">OCV69_03580</name>
</gene>
<accession>A0ABT2UWK0</accession>